<dbReference type="EMBL" id="LR031570">
    <property type="protein sequence ID" value="VDC69496.1"/>
    <property type="molecule type" value="Genomic_DNA"/>
</dbReference>
<proteinExistence type="predicted"/>
<gene>
    <name evidence="1" type="ORF">BRAA05T19210Z</name>
</gene>
<evidence type="ECO:0000313" key="1">
    <source>
        <dbReference type="EMBL" id="VDC69496.1"/>
    </source>
</evidence>
<dbReference type="AlphaFoldDB" id="A0A3P5YP33"/>
<reference evidence="1" key="1">
    <citation type="submission" date="2018-11" db="EMBL/GenBank/DDBJ databases">
        <authorList>
            <consortium name="Genoscope - CEA"/>
            <person name="William W."/>
        </authorList>
    </citation>
    <scope>NUCLEOTIDE SEQUENCE</scope>
</reference>
<sequence>MCRNIESQDLEEEKKFHKSYSKDHRNVYDRSGDDGALGGCSCRSSATAAAADDSDGNSGGADANACLLSHLLSSSLFFFL</sequence>
<name>A0A3P5YP33_BRACM</name>
<accession>A0A3P5YP33</accession>
<organism evidence="1">
    <name type="scientific">Brassica campestris</name>
    <name type="common">Field mustard</name>
    <dbReference type="NCBI Taxonomy" id="3711"/>
    <lineage>
        <taxon>Eukaryota</taxon>
        <taxon>Viridiplantae</taxon>
        <taxon>Streptophyta</taxon>
        <taxon>Embryophyta</taxon>
        <taxon>Tracheophyta</taxon>
        <taxon>Spermatophyta</taxon>
        <taxon>Magnoliopsida</taxon>
        <taxon>eudicotyledons</taxon>
        <taxon>Gunneridae</taxon>
        <taxon>Pentapetalae</taxon>
        <taxon>rosids</taxon>
        <taxon>malvids</taxon>
        <taxon>Brassicales</taxon>
        <taxon>Brassicaceae</taxon>
        <taxon>Brassiceae</taxon>
        <taxon>Brassica</taxon>
    </lineage>
</organism>
<protein>
    <submittedName>
        <fullName evidence="1">Uncharacterized protein</fullName>
    </submittedName>
</protein>